<organism evidence="2 3">
    <name type="scientific">Protopolystoma xenopodis</name>
    <dbReference type="NCBI Taxonomy" id="117903"/>
    <lineage>
        <taxon>Eukaryota</taxon>
        <taxon>Metazoa</taxon>
        <taxon>Spiralia</taxon>
        <taxon>Lophotrochozoa</taxon>
        <taxon>Platyhelminthes</taxon>
        <taxon>Monogenea</taxon>
        <taxon>Polyopisthocotylea</taxon>
        <taxon>Polystomatidea</taxon>
        <taxon>Polystomatidae</taxon>
        <taxon>Protopolystoma</taxon>
    </lineage>
</organism>
<keyword evidence="3" id="KW-1185">Reference proteome</keyword>
<dbReference type="Pfam" id="PF00435">
    <property type="entry name" value="Spectrin"/>
    <property type="match status" value="1"/>
</dbReference>
<dbReference type="AlphaFoldDB" id="A0A448X5L3"/>
<evidence type="ECO:0000256" key="1">
    <source>
        <dbReference type="SAM" id="Coils"/>
    </source>
</evidence>
<comment type="caution">
    <text evidence="2">The sequence shown here is derived from an EMBL/GenBank/DDBJ whole genome shotgun (WGS) entry which is preliminary data.</text>
</comment>
<name>A0A448X5L3_9PLAT</name>
<evidence type="ECO:0000313" key="3">
    <source>
        <dbReference type="Proteomes" id="UP000784294"/>
    </source>
</evidence>
<reference evidence="2" key="1">
    <citation type="submission" date="2018-11" db="EMBL/GenBank/DDBJ databases">
        <authorList>
            <consortium name="Pathogen Informatics"/>
        </authorList>
    </citation>
    <scope>NUCLEOTIDE SEQUENCE</scope>
</reference>
<dbReference type="OrthoDB" id="6018565at2759"/>
<dbReference type="Gene3D" id="1.20.58.60">
    <property type="match status" value="1"/>
</dbReference>
<dbReference type="SUPFAM" id="SSF46966">
    <property type="entry name" value="Spectrin repeat"/>
    <property type="match status" value="1"/>
</dbReference>
<protein>
    <recommendedName>
        <fullName evidence="4">F-BAR domain-containing protein</fullName>
    </recommendedName>
</protein>
<sequence length="122" mass="14822">MVERWERLRRESERRKNHLLQLQEQYKKVEELYLAFAKRASTFNSWFENAEEDLTDPVKCNSYLEIQALSDAQEQFKASLKAAEKDFQQLTQLDREIKSYKVRESVKLFIRYTFWSLKPHNL</sequence>
<feature type="coiled-coil region" evidence="1">
    <location>
        <begin position="66"/>
        <end position="93"/>
    </location>
</feature>
<accession>A0A448X5L3</accession>
<evidence type="ECO:0008006" key="4">
    <source>
        <dbReference type="Google" id="ProtNLM"/>
    </source>
</evidence>
<proteinExistence type="predicted"/>
<evidence type="ECO:0000313" key="2">
    <source>
        <dbReference type="EMBL" id="VEL28631.1"/>
    </source>
</evidence>
<dbReference type="Proteomes" id="UP000784294">
    <property type="component" value="Unassembled WGS sequence"/>
</dbReference>
<gene>
    <name evidence="2" type="ORF">PXEA_LOCUS22071</name>
</gene>
<keyword evidence="1" id="KW-0175">Coiled coil</keyword>
<dbReference type="InterPro" id="IPR002017">
    <property type="entry name" value="Spectrin_repeat"/>
</dbReference>
<dbReference type="EMBL" id="CAAALY010096510">
    <property type="protein sequence ID" value="VEL28631.1"/>
    <property type="molecule type" value="Genomic_DNA"/>
</dbReference>